<dbReference type="InterPro" id="IPR017441">
    <property type="entry name" value="Protein_kinase_ATP_BS"/>
</dbReference>
<comment type="catalytic activity">
    <reaction evidence="9">
        <text>L-seryl-[protein] + ATP = O-phospho-L-seryl-[protein] + ADP + H(+)</text>
        <dbReference type="Rhea" id="RHEA:17989"/>
        <dbReference type="Rhea" id="RHEA-COMP:9863"/>
        <dbReference type="Rhea" id="RHEA-COMP:11604"/>
        <dbReference type="ChEBI" id="CHEBI:15378"/>
        <dbReference type="ChEBI" id="CHEBI:29999"/>
        <dbReference type="ChEBI" id="CHEBI:30616"/>
        <dbReference type="ChEBI" id="CHEBI:83421"/>
        <dbReference type="ChEBI" id="CHEBI:456216"/>
        <dbReference type="EC" id="2.7.11.22"/>
    </reaction>
</comment>
<dbReference type="InterPro" id="IPR008271">
    <property type="entry name" value="Ser/Thr_kinase_AS"/>
</dbReference>
<dbReference type="Pfam" id="PF00069">
    <property type="entry name" value="Pkinase"/>
    <property type="match status" value="1"/>
</dbReference>
<dbReference type="AlphaFoldDB" id="A0A3L6RTM2"/>
<dbReference type="GO" id="GO:0008353">
    <property type="term" value="F:RNA polymerase II CTD heptapeptide repeat kinase activity"/>
    <property type="evidence" value="ECO:0007669"/>
    <property type="project" value="UniProtKB-EC"/>
</dbReference>
<dbReference type="InterPro" id="IPR011009">
    <property type="entry name" value="Kinase-like_dom_sf"/>
</dbReference>
<reference evidence="15" key="1">
    <citation type="journal article" date="2019" name="Nat. Commun.">
        <title>The genome of broomcorn millet.</title>
        <authorList>
            <person name="Zou C."/>
            <person name="Miki D."/>
            <person name="Li D."/>
            <person name="Tang Q."/>
            <person name="Xiao L."/>
            <person name="Rajput S."/>
            <person name="Deng P."/>
            <person name="Jia W."/>
            <person name="Huang R."/>
            <person name="Zhang M."/>
            <person name="Sun Y."/>
            <person name="Hu J."/>
            <person name="Fu X."/>
            <person name="Schnable P.S."/>
            <person name="Li F."/>
            <person name="Zhang H."/>
            <person name="Feng B."/>
            <person name="Zhu X."/>
            <person name="Liu R."/>
            <person name="Schnable J.C."/>
            <person name="Zhu J.-K."/>
            <person name="Zhang H."/>
        </authorList>
    </citation>
    <scope>NUCLEOTIDE SEQUENCE [LARGE SCALE GENOMIC DNA]</scope>
</reference>
<evidence type="ECO:0000256" key="5">
    <source>
        <dbReference type="ARBA" id="ARBA00022741"/>
    </source>
</evidence>
<name>A0A3L6RTM2_PANMI</name>
<dbReference type="CDD" id="cd07830">
    <property type="entry name" value="STKc_MAK_like"/>
    <property type="match status" value="1"/>
</dbReference>
<protein>
    <submittedName>
        <fullName evidence="14">Cyclin-dependent kinase F-4</fullName>
    </submittedName>
</protein>
<keyword evidence="3" id="KW-0597">Phosphoprotein</keyword>
<dbReference type="FunFam" id="3.30.200.20:FF:000545">
    <property type="entry name" value="CMGC family protein kinase"/>
    <property type="match status" value="1"/>
</dbReference>
<dbReference type="Gene3D" id="1.10.510.10">
    <property type="entry name" value="Transferase(Phosphotransferase) domain 1"/>
    <property type="match status" value="1"/>
</dbReference>
<keyword evidence="7 11" id="KW-0067">ATP-binding</keyword>
<keyword evidence="5 11" id="KW-0547">Nucleotide-binding</keyword>
<evidence type="ECO:0000313" key="14">
    <source>
        <dbReference type="EMBL" id="RLN08955.1"/>
    </source>
</evidence>
<dbReference type="GO" id="GO:0005524">
    <property type="term" value="F:ATP binding"/>
    <property type="evidence" value="ECO:0007669"/>
    <property type="project" value="UniProtKB-UniRule"/>
</dbReference>
<sequence length="472" mass="53243">MTAIDLLPRLMGDYFSQDCTSGEFGSLKFIRDMEKVVCRAYLLQCKQFFSKETLDWAPGNSHLSSLWACSGTESHILRFKLIKEVGDGTFGSVWRAINKQNGEVVAVKKMKKKYYSFEECMSLREVKSLRRMDHPNIVKLKEVVRENDILYFIMEYMECNLYQLMKDRVRPFPESEVRNWCFQIFHALAYMHQRGYFHRDLKPENLLVSKDIIKLADFGLAREVSSVPPYTEYVSTRWYRAPEVLLQSSAYDSAVDMWAMGAIMAELLTLHPLFPGTSEADEIHKICNVIGSPDEQSWPQGLSLAEAMKYQFPQIKGNQLSEVMKSASSEAIDLISGCTYIPPPVRLKVLPKTPPCVGTKGVSENNVARRFSTGTLSTMKSHSSAPTKLNSLSKTGNPVLRHSRSLPENGRGAMQKVSSITEKLSQMSVTSRARSTVKPAVPMLKAGHGKSDFLGKSDDIPPAKRLTRKLVI</sequence>
<evidence type="ECO:0000256" key="12">
    <source>
        <dbReference type="RuleBase" id="RU000304"/>
    </source>
</evidence>
<feature type="domain" description="Protein kinase" evidence="13">
    <location>
        <begin position="79"/>
        <end position="357"/>
    </location>
</feature>
<dbReference type="Proteomes" id="UP000275267">
    <property type="component" value="Unassembled WGS sequence"/>
</dbReference>
<gene>
    <name evidence="14" type="ORF">C2845_PM11G29020</name>
</gene>
<dbReference type="PROSITE" id="PS00107">
    <property type="entry name" value="PROTEIN_KINASE_ATP"/>
    <property type="match status" value="1"/>
</dbReference>
<comment type="caution">
    <text evidence="14">The sequence shown here is derived from an EMBL/GenBank/DDBJ whole genome shotgun (WGS) entry which is preliminary data.</text>
</comment>
<evidence type="ECO:0000313" key="15">
    <source>
        <dbReference type="Proteomes" id="UP000275267"/>
    </source>
</evidence>
<evidence type="ECO:0000256" key="1">
    <source>
        <dbReference type="ARBA" id="ARBA00006485"/>
    </source>
</evidence>
<evidence type="ECO:0000256" key="6">
    <source>
        <dbReference type="ARBA" id="ARBA00022777"/>
    </source>
</evidence>
<dbReference type="SMART" id="SM00220">
    <property type="entry name" value="S_TKc"/>
    <property type="match status" value="1"/>
</dbReference>
<evidence type="ECO:0000256" key="11">
    <source>
        <dbReference type="PROSITE-ProRule" id="PRU10141"/>
    </source>
</evidence>
<dbReference type="PANTHER" id="PTHR24055">
    <property type="entry name" value="MITOGEN-ACTIVATED PROTEIN KINASE"/>
    <property type="match status" value="1"/>
</dbReference>
<dbReference type="PROSITE" id="PS00108">
    <property type="entry name" value="PROTEIN_KINASE_ST"/>
    <property type="match status" value="1"/>
</dbReference>
<keyword evidence="4" id="KW-0808">Transferase</keyword>
<organism evidence="14 15">
    <name type="scientific">Panicum miliaceum</name>
    <name type="common">Proso millet</name>
    <name type="synonym">Broomcorn millet</name>
    <dbReference type="NCBI Taxonomy" id="4540"/>
    <lineage>
        <taxon>Eukaryota</taxon>
        <taxon>Viridiplantae</taxon>
        <taxon>Streptophyta</taxon>
        <taxon>Embryophyta</taxon>
        <taxon>Tracheophyta</taxon>
        <taxon>Spermatophyta</taxon>
        <taxon>Magnoliopsida</taxon>
        <taxon>Liliopsida</taxon>
        <taxon>Poales</taxon>
        <taxon>Poaceae</taxon>
        <taxon>PACMAD clade</taxon>
        <taxon>Panicoideae</taxon>
        <taxon>Panicodae</taxon>
        <taxon>Paniceae</taxon>
        <taxon>Panicinae</taxon>
        <taxon>Panicum</taxon>
        <taxon>Panicum sect. Panicum</taxon>
    </lineage>
</organism>
<evidence type="ECO:0000256" key="8">
    <source>
        <dbReference type="ARBA" id="ARBA00047811"/>
    </source>
</evidence>
<evidence type="ECO:0000256" key="2">
    <source>
        <dbReference type="ARBA" id="ARBA00022527"/>
    </source>
</evidence>
<evidence type="ECO:0000256" key="10">
    <source>
        <dbReference type="ARBA" id="ARBA00049280"/>
    </source>
</evidence>
<keyword evidence="6 14" id="KW-0418">Kinase</keyword>
<dbReference type="FunFam" id="1.10.510.10:FF:000104">
    <property type="entry name" value="serine/threonine-protein kinase MAK isoform X1"/>
    <property type="match status" value="1"/>
</dbReference>
<dbReference type="InterPro" id="IPR000719">
    <property type="entry name" value="Prot_kinase_dom"/>
</dbReference>
<dbReference type="OrthoDB" id="2158884at2759"/>
<evidence type="ECO:0000256" key="4">
    <source>
        <dbReference type="ARBA" id="ARBA00022679"/>
    </source>
</evidence>
<keyword evidence="2 12" id="KW-0723">Serine/threonine-protein kinase</keyword>
<evidence type="ECO:0000259" key="13">
    <source>
        <dbReference type="PROSITE" id="PS50011"/>
    </source>
</evidence>
<dbReference type="EMBL" id="PQIB02000007">
    <property type="protein sequence ID" value="RLN08955.1"/>
    <property type="molecule type" value="Genomic_DNA"/>
</dbReference>
<evidence type="ECO:0000256" key="3">
    <source>
        <dbReference type="ARBA" id="ARBA00022553"/>
    </source>
</evidence>
<dbReference type="STRING" id="4540.A0A3L6RTM2"/>
<proteinExistence type="inferred from homology"/>
<dbReference type="Gene3D" id="3.30.200.20">
    <property type="entry name" value="Phosphorylase Kinase, domain 1"/>
    <property type="match status" value="1"/>
</dbReference>
<keyword evidence="15" id="KW-1185">Reference proteome</keyword>
<evidence type="ECO:0000256" key="7">
    <source>
        <dbReference type="ARBA" id="ARBA00022840"/>
    </source>
</evidence>
<dbReference type="GO" id="GO:0004693">
    <property type="term" value="F:cyclin-dependent protein serine/threonine kinase activity"/>
    <property type="evidence" value="ECO:0007669"/>
    <property type="project" value="UniProtKB-EC"/>
</dbReference>
<feature type="binding site" evidence="11">
    <location>
        <position position="109"/>
    </location>
    <ligand>
        <name>ATP</name>
        <dbReference type="ChEBI" id="CHEBI:30616"/>
    </ligand>
</feature>
<comment type="similarity">
    <text evidence="1">Belongs to the protein kinase superfamily. CMGC Ser/Thr protein kinase family. CDC2/CDKX subfamily.</text>
</comment>
<dbReference type="PROSITE" id="PS50011">
    <property type="entry name" value="PROTEIN_KINASE_DOM"/>
    <property type="match status" value="1"/>
</dbReference>
<dbReference type="SUPFAM" id="SSF56112">
    <property type="entry name" value="Protein kinase-like (PK-like)"/>
    <property type="match status" value="1"/>
</dbReference>
<evidence type="ECO:0000256" key="9">
    <source>
        <dbReference type="ARBA" id="ARBA00048367"/>
    </source>
</evidence>
<comment type="catalytic activity">
    <reaction evidence="10">
        <text>[DNA-directed RNA polymerase] + ATP = phospho-[DNA-directed RNA polymerase] + ADP + H(+)</text>
        <dbReference type="Rhea" id="RHEA:10216"/>
        <dbReference type="Rhea" id="RHEA-COMP:11321"/>
        <dbReference type="Rhea" id="RHEA-COMP:11322"/>
        <dbReference type="ChEBI" id="CHEBI:15378"/>
        <dbReference type="ChEBI" id="CHEBI:30616"/>
        <dbReference type="ChEBI" id="CHEBI:43176"/>
        <dbReference type="ChEBI" id="CHEBI:68546"/>
        <dbReference type="ChEBI" id="CHEBI:456216"/>
        <dbReference type="EC" id="2.7.11.23"/>
    </reaction>
</comment>
<comment type="catalytic activity">
    <reaction evidence="8">
        <text>L-threonyl-[protein] + ATP = O-phospho-L-threonyl-[protein] + ADP + H(+)</text>
        <dbReference type="Rhea" id="RHEA:46608"/>
        <dbReference type="Rhea" id="RHEA-COMP:11060"/>
        <dbReference type="Rhea" id="RHEA-COMP:11605"/>
        <dbReference type="ChEBI" id="CHEBI:15378"/>
        <dbReference type="ChEBI" id="CHEBI:30013"/>
        <dbReference type="ChEBI" id="CHEBI:30616"/>
        <dbReference type="ChEBI" id="CHEBI:61977"/>
        <dbReference type="ChEBI" id="CHEBI:456216"/>
        <dbReference type="EC" id="2.7.11.22"/>
    </reaction>
</comment>
<accession>A0A3L6RTM2</accession>
<dbReference type="InterPro" id="IPR050117">
    <property type="entry name" value="MAPK"/>
</dbReference>